<evidence type="ECO:0000259" key="9">
    <source>
        <dbReference type="PROSITE" id="PS50253"/>
    </source>
</evidence>
<evidence type="ECO:0000256" key="5">
    <source>
        <dbReference type="ARBA" id="ARBA00022989"/>
    </source>
</evidence>
<sequence>MKARIVADLSELPISGPRGSSPTWWGNLAFMLIEGTGFALAVAVYLYLATVVATWPPAPPPELAAGSGVALVLLLSLIPNFLLSRWAKAQDLRRVRLGLLVMIGVNVLPLALRVLEFGAFHVRWDESAYGSIVWVLLGLHTTHLLADLVETMVLAVLMFTRHADNPRRYGDVEDEVAYWYFIVATWMPVYACLYWVPRL</sequence>
<name>A0ABT1CZH2_9PROT</name>
<dbReference type="InterPro" id="IPR013833">
    <property type="entry name" value="Cyt_c_oxidase_su3_a-hlx"/>
</dbReference>
<dbReference type="Proteomes" id="UP001523392">
    <property type="component" value="Unassembled WGS sequence"/>
</dbReference>
<proteinExistence type="inferred from homology"/>
<feature type="transmembrane region" description="Helical" evidence="8">
    <location>
        <begin position="63"/>
        <end position="83"/>
    </location>
</feature>
<keyword evidence="11" id="KW-1185">Reference proteome</keyword>
<protein>
    <submittedName>
        <fullName evidence="10">Cytochrome c oxidase subunit 3</fullName>
    </submittedName>
</protein>
<feature type="transmembrane region" description="Helical" evidence="8">
    <location>
        <begin position="177"/>
        <end position="196"/>
    </location>
</feature>
<comment type="caution">
    <text evidence="10">The sequence shown here is derived from an EMBL/GenBank/DDBJ whole genome shotgun (WGS) entry which is preliminary data.</text>
</comment>
<evidence type="ECO:0000256" key="6">
    <source>
        <dbReference type="ARBA" id="ARBA00023136"/>
    </source>
</evidence>
<dbReference type="PANTHER" id="PTHR11403:SF2">
    <property type="entry name" value="CYTOCHROME BO(3) UBIQUINOL OXIDASE SUBUNIT 3"/>
    <property type="match status" value="1"/>
</dbReference>
<keyword evidence="3" id="KW-1003">Cell membrane</keyword>
<feature type="transmembrane region" description="Helical" evidence="8">
    <location>
        <begin position="28"/>
        <end position="48"/>
    </location>
</feature>
<evidence type="ECO:0000256" key="3">
    <source>
        <dbReference type="ARBA" id="ARBA00022475"/>
    </source>
</evidence>
<reference evidence="10 11" key="1">
    <citation type="submission" date="2021-12" db="EMBL/GenBank/DDBJ databases">
        <title>Siccirubricoccus leaddurans sp. nov., a high concentration Zn2+ tolerance bacterium.</title>
        <authorList>
            <person name="Cao Y."/>
        </authorList>
    </citation>
    <scope>NUCLEOTIDE SEQUENCE [LARGE SCALE GENOMIC DNA]</scope>
    <source>
        <strain evidence="10 11">KC 17139</strain>
    </source>
</reference>
<dbReference type="SUPFAM" id="SSF81452">
    <property type="entry name" value="Cytochrome c oxidase subunit III-like"/>
    <property type="match status" value="1"/>
</dbReference>
<keyword evidence="4 7" id="KW-0812">Transmembrane</keyword>
<dbReference type="InterPro" id="IPR035973">
    <property type="entry name" value="Cyt_c_oxidase_su3-like_sf"/>
</dbReference>
<feature type="transmembrane region" description="Helical" evidence="8">
    <location>
        <begin position="132"/>
        <end position="157"/>
    </location>
</feature>
<dbReference type="InterPro" id="IPR024791">
    <property type="entry name" value="Cyt_c/ubiquinol_Oxase_su3"/>
</dbReference>
<dbReference type="PROSITE" id="PS50253">
    <property type="entry name" value="COX3"/>
    <property type="match status" value="1"/>
</dbReference>
<evidence type="ECO:0000256" key="1">
    <source>
        <dbReference type="ARBA" id="ARBA00004651"/>
    </source>
</evidence>
<evidence type="ECO:0000313" key="11">
    <source>
        <dbReference type="Proteomes" id="UP001523392"/>
    </source>
</evidence>
<dbReference type="Gene3D" id="1.20.120.80">
    <property type="entry name" value="Cytochrome c oxidase, subunit III, four-helix bundle"/>
    <property type="match status" value="1"/>
</dbReference>
<comment type="subcellular location">
    <subcellularLocation>
        <location evidence="1 7">Cell membrane</location>
        <topology evidence="1 7">Multi-pass membrane protein</topology>
    </subcellularLocation>
</comment>
<accession>A0ABT1CZH2</accession>
<feature type="domain" description="Heme-copper oxidase subunit III family profile" evidence="9">
    <location>
        <begin position="25"/>
        <end position="198"/>
    </location>
</feature>
<evidence type="ECO:0000256" key="2">
    <source>
        <dbReference type="ARBA" id="ARBA00010581"/>
    </source>
</evidence>
<dbReference type="EMBL" id="JAFIRR010000015">
    <property type="protein sequence ID" value="MCO6415063.1"/>
    <property type="molecule type" value="Genomic_DNA"/>
</dbReference>
<dbReference type="PANTHER" id="PTHR11403">
    <property type="entry name" value="CYTOCHROME C OXIDASE SUBUNIT III"/>
    <property type="match status" value="1"/>
</dbReference>
<evidence type="ECO:0000256" key="4">
    <source>
        <dbReference type="ARBA" id="ARBA00022692"/>
    </source>
</evidence>
<evidence type="ECO:0000256" key="8">
    <source>
        <dbReference type="SAM" id="Phobius"/>
    </source>
</evidence>
<feature type="transmembrane region" description="Helical" evidence="8">
    <location>
        <begin position="95"/>
        <end position="112"/>
    </location>
</feature>
<keyword evidence="5 8" id="KW-1133">Transmembrane helix</keyword>
<dbReference type="RefSeq" id="WP_252951672.1">
    <property type="nucleotide sequence ID" value="NZ_JAFIRR010000015.1"/>
</dbReference>
<dbReference type="InterPro" id="IPR000298">
    <property type="entry name" value="Cyt_c_oxidase-like_su3"/>
</dbReference>
<evidence type="ECO:0000256" key="7">
    <source>
        <dbReference type="RuleBase" id="RU003376"/>
    </source>
</evidence>
<comment type="similarity">
    <text evidence="2 7">Belongs to the cytochrome c oxidase subunit 3 family.</text>
</comment>
<organism evidence="10 11">
    <name type="scientific">Siccirubricoccus soli</name>
    <dbReference type="NCBI Taxonomy" id="2899147"/>
    <lineage>
        <taxon>Bacteria</taxon>
        <taxon>Pseudomonadati</taxon>
        <taxon>Pseudomonadota</taxon>
        <taxon>Alphaproteobacteria</taxon>
        <taxon>Acetobacterales</taxon>
        <taxon>Roseomonadaceae</taxon>
        <taxon>Siccirubricoccus</taxon>
    </lineage>
</organism>
<evidence type="ECO:0000313" key="10">
    <source>
        <dbReference type="EMBL" id="MCO6415063.1"/>
    </source>
</evidence>
<gene>
    <name evidence="10" type="ORF">JYK14_02570</name>
</gene>
<dbReference type="Pfam" id="PF00510">
    <property type="entry name" value="COX3"/>
    <property type="match status" value="1"/>
</dbReference>
<keyword evidence="6 8" id="KW-0472">Membrane</keyword>